<evidence type="ECO:0000256" key="1">
    <source>
        <dbReference type="ARBA" id="ARBA00006594"/>
    </source>
</evidence>
<dbReference type="KEGG" id="fax:FUAX_54400"/>
<evidence type="ECO:0000256" key="5">
    <source>
        <dbReference type="ARBA" id="ARBA00022691"/>
    </source>
</evidence>
<keyword evidence="3" id="KW-0489">Methyltransferase</keyword>
<dbReference type="InterPro" id="IPR051537">
    <property type="entry name" value="DNA_Adenine_Mtase"/>
</dbReference>
<dbReference type="PANTHER" id="PTHR42933:SF3">
    <property type="entry name" value="TYPE I RESTRICTION ENZYME MJAVIII METHYLASE SUBUNIT"/>
    <property type="match status" value="1"/>
</dbReference>
<keyword evidence="4" id="KW-0808">Transferase</keyword>
<evidence type="ECO:0000256" key="6">
    <source>
        <dbReference type="ARBA" id="ARBA00022747"/>
    </source>
</evidence>
<reference evidence="10 11" key="1">
    <citation type="submission" date="2021-12" db="EMBL/GenBank/DDBJ databases">
        <title>Genome sequencing of bacteria with rrn-lacking chromosome and rrn-plasmid.</title>
        <authorList>
            <person name="Anda M."/>
            <person name="Iwasaki W."/>
        </authorList>
    </citation>
    <scope>NUCLEOTIDE SEQUENCE [LARGE SCALE GENOMIC DNA]</scope>
    <source>
        <strain evidence="10 11">DSM 100852</strain>
        <plasmid evidence="10 11">pFA9</plasmid>
    </source>
</reference>
<sequence length="528" mass="59884">MTLQLDTLESWLWDSADILRGSVDSSDFKNYIFGLLFLKRASDVFDEEIETLTEEEGDGYEYEDAYEDVHFKIPKEAHWKYLIAKGENIGEALDKAFASIEEENAALKIDGVLTAVHFGNKEVLGDETLQRLLNHFNKYSLRNADLYKPDMLGDAYEYLIRMFADDAGKKGGEFYTPRGVVKLIVNLLKPEPGNKVYDPTCGSGGMLIESARYISKQEGGKTSGGQINCSLSGQEKNLGTWAICKLNMILHNYTDADIQKGDTLADPKHRDANDDFMLQDRVIANPPFSLNKWWNRIETNLAKKVDKNGKEKEVAPNYNKEVSDPYGRFQYGIPPRGYADLAFLQHMLTMLKTDGRMGVVLPHGVLFRGGAEGKIRQQLLENDLIEAVVGLPSALFYNTGIPASIIILNKQKQEHLKDKLIIIDGSEQYKEGKNQNALEKEHVDTISEWFDTFYLNQEADEENKYARLVELKEIAENDYNLNIARYIDTSEPEPEINVSEVLQDIQRIETEEAQIDSKLKGFLNELGY</sequence>
<keyword evidence="11" id="KW-1185">Reference proteome</keyword>
<evidence type="ECO:0000313" key="11">
    <source>
        <dbReference type="Proteomes" id="UP001348817"/>
    </source>
</evidence>
<evidence type="ECO:0000313" key="10">
    <source>
        <dbReference type="EMBL" id="BDD13008.1"/>
    </source>
</evidence>
<dbReference type="Pfam" id="PF12161">
    <property type="entry name" value="HsdM_N"/>
    <property type="match status" value="1"/>
</dbReference>
<dbReference type="EC" id="2.1.1.72" evidence="2"/>
<evidence type="ECO:0000256" key="2">
    <source>
        <dbReference type="ARBA" id="ARBA00011900"/>
    </source>
</evidence>
<geneLocation type="plasmid" evidence="10 11">
    <name>pFA9</name>
</geneLocation>
<dbReference type="Gene3D" id="3.40.50.150">
    <property type="entry name" value="Vaccinia Virus protein VP39"/>
    <property type="match status" value="1"/>
</dbReference>
<keyword evidence="10" id="KW-0614">Plasmid</keyword>
<evidence type="ECO:0000256" key="7">
    <source>
        <dbReference type="ARBA" id="ARBA00047942"/>
    </source>
</evidence>
<dbReference type="REBASE" id="763665">
    <property type="entry name" value="M.Fax2ORF54400P"/>
</dbReference>
<proteinExistence type="inferred from homology"/>
<dbReference type="InterPro" id="IPR029063">
    <property type="entry name" value="SAM-dependent_MTases_sf"/>
</dbReference>
<evidence type="ECO:0000259" key="8">
    <source>
        <dbReference type="Pfam" id="PF02384"/>
    </source>
</evidence>
<evidence type="ECO:0000256" key="4">
    <source>
        <dbReference type="ARBA" id="ARBA00022679"/>
    </source>
</evidence>
<feature type="domain" description="N6 adenine-specific DNA methyltransferase N-terminal" evidence="9">
    <location>
        <begin position="8"/>
        <end position="136"/>
    </location>
</feature>
<dbReference type="GO" id="GO:0032259">
    <property type="term" value="P:methylation"/>
    <property type="evidence" value="ECO:0007669"/>
    <property type="project" value="UniProtKB-KW"/>
</dbReference>
<comment type="similarity">
    <text evidence="1">Belongs to the N(4)/N(6)-methyltransferase family.</text>
</comment>
<evidence type="ECO:0000259" key="9">
    <source>
        <dbReference type="Pfam" id="PF12161"/>
    </source>
</evidence>
<dbReference type="AlphaFoldDB" id="A0AAU9CYG8"/>
<dbReference type="PRINTS" id="PR00507">
    <property type="entry name" value="N12N6MTFRASE"/>
</dbReference>
<evidence type="ECO:0000256" key="3">
    <source>
        <dbReference type="ARBA" id="ARBA00022603"/>
    </source>
</evidence>
<dbReference type="Pfam" id="PF02384">
    <property type="entry name" value="N6_Mtase"/>
    <property type="match status" value="1"/>
</dbReference>
<dbReference type="GO" id="GO:0008170">
    <property type="term" value="F:N-methyltransferase activity"/>
    <property type="evidence" value="ECO:0007669"/>
    <property type="project" value="InterPro"/>
</dbReference>
<dbReference type="InterPro" id="IPR003356">
    <property type="entry name" value="DNA_methylase_A-5"/>
</dbReference>
<dbReference type="GO" id="GO:0003677">
    <property type="term" value="F:DNA binding"/>
    <property type="evidence" value="ECO:0007669"/>
    <property type="project" value="InterPro"/>
</dbReference>
<dbReference type="Gene3D" id="1.20.1260.30">
    <property type="match status" value="1"/>
</dbReference>
<dbReference type="Proteomes" id="UP001348817">
    <property type="component" value="Plasmid pFA9"/>
</dbReference>
<name>A0AAU9CYG8_9BACT</name>
<dbReference type="EMBL" id="AP025323">
    <property type="protein sequence ID" value="BDD13008.1"/>
    <property type="molecule type" value="Genomic_DNA"/>
</dbReference>
<dbReference type="RefSeq" id="WP_338396179.1">
    <property type="nucleotide sequence ID" value="NZ_AP025323.1"/>
</dbReference>
<dbReference type="SUPFAM" id="SSF53335">
    <property type="entry name" value="S-adenosyl-L-methionine-dependent methyltransferases"/>
    <property type="match status" value="1"/>
</dbReference>
<comment type="catalytic activity">
    <reaction evidence="7">
        <text>a 2'-deoxyadenosine in DNA + S-adenosyl-L-methionine = an N(6)-methyl-2'-deoxyadenosine in DNA + S-adenosyl-L-homocysteine + H(+)</text>
        <dbReference type="Rhea" id="RHEA:15197"/>
        <dbReference type="Rhea" id="RHEA-COMP:12418"/>
        <dbReference type="Rhea" id="RHEA-COMP:12419"/>
        <dbReference type="ChEBI" id="CHEBI:15378"/>
        <dbReference type="ChEBI" id="CHEBI:57856"/>
        <dbReference type="ChEBI" id="CHEBI:59789"/>
        <dbReference type="ChEBI" id="CHEBI:90615"/>
        <dbReference type="ChEBI" id="CHEBI:90616"/>
        <dbReference type="EC" id="2.1.1.72"/>
    </reaction>
</comment>
<keyword evidence="6" id="KW-0680">Restriction system</keyword>
<feature type="domain" description="DNA methylase adenine-specific" evidence="8">
    <location>
        <begin position="149"/>
        <end position="491"/>
    </location>
</feature>
<dbReference type="GO" id="GO:0009007">
    <property type="term" value="F:site-specific DNA-methyltransferase (adenine-specific) activity"/>
    <property type="evidence" value="ECO:0007669"/>
    <property type="project" value="UniProtKB-EC"/>
</dbReference>
<dbReference type="PANTHER" id="PTHR42933">
    <property type="entry name" value="SLR6095 PROTEIN"/>
    <property type="match status" value="1"/>
</dbReference>
<gene>
    <name evidence="10" type="ORF">FUAX_54400</name>
</gene>
<dbReference type="GO" id="GO:0009307">
    <property type="term" value="P:DNA restriction-modification system"/>
    <property type="evidence" value="ECO:0007669"/>
    <property type="project" value="UniProtKB-KW"/>
</dbReference>
<protein>
    <recommendedName>
        <fullName evidence="2">site-specific DNA-methyltransferase (adenine-specific)</fullName>
        <ecNumber evidence="2">2.1.1.72</ecNumber>
    </recommendedName>
</protein>
<dbReference type="InterPro" id="IPR022749">
    <property type="entry name" value="D12N6_MeTrfase_N"/>
</dbReference>
<dbReference type="InterPro" id="IPR038333">
    <property type="entry name" value="T1MK-like_N_sf"/>
</dbReference>
<keyword evidence="5" id="KW-0949">S-adenosyl-L-methionine</keyword>
<accession>A0AAU9CYG8</accession>
<organism evidence="10 11">
    <name type="scientific">Fulvitalea axinellae</name>
    <dbReference type="NCBI Taxonomy" id="1182444"/>
    <lineage>
        <taxon>Bacteria</taxon>
        <taxon>Pseudomonadati</taxon>
        <taxon>Bacteroidota</taxon>
        <taxon>Cytophagia</taxon>
        <taxon>Cytophagales</taxon>
        <taxon>Persicobacteraceae</taxon>
        <taxon>Fulvitalea</taxon>
    </lineage>
</organism>